<protein>
    <recommendedName>
        <fullName evidence="4">C2 domain-containing protein</fullName>
    </recommendedName>
</protein>
<feature type="compositionally biased region" description="Basic and acidic residues" evidence="1">
    <location>
        <begin position="458"/>
        <end position="467"/>
    </location>
</feature>
<feature type="region of interest" description="Disordered" evidence="1">
    <location>
        <begin position="420"/>
        <end position="565"/>
    </location>
</feature>
<feature type="compositionally biased region" description="Basic residues" evidence="1">
    <location>
        <begin position="468"/>
        <end position="486"/>
    </location>
</feature>
<feature type="compositionally biased region" description="Basic and acidic residues" evidence="1">
    <location>
        <begin position="549"/>
        <end position="559"/>
    </location>
</feature>
<name>A0ABD3FU86_9STRA</name>
<organism evidence="2 3">
    <name type="scientific">Phytophthora oleae</name>
    <dbReference type="NCBI Taxonomy" id="2107226"/>
    <lineage>
        <taxon>Eukaryota</taxon>
        <taxon>Sar</taxon>
        <taxon>Stramenopiles</taxon>
        <taxon>Oomycota</taxon>
        <taxon>Peronosporomycetes</taxon>
        <taxon>Peronosporales</taxon>
        <taxon>Peronosporaceae</taxon>
        <taxon>Phytophthora</taxon>
    </lineage>
</organism>
<gene>
    <name evidence="2" type="ORF">V7S43_005301</name>
</gene>
<reference evidence="2 3" key="1">
    <citation type="submission" date="2024-09" db="EMBL/GenBank/DDBJ databases">
        <title>Genome sequencing and assembly of Phytophthora oleae, isolate VK10A, causative agent of rot of olive drupes.</title>
        <authorList>
            <person name="Conti Taguali S."/>
            <person name="Riolo M."/>
            <person name="La Spada F."/>
            <person name="Cacciola S.O."/>
            <person name="Dionisio G."/>
        </authorList>
    </citation>
    <scope>NUCLEOTIDE SEQUENCE [LARGE SCALE GENOMIC DNA]</scope>
    <source>
        <strain evidence="2 3">VK10A</strain>
    </source>
</reference>
<feature type="region of interest" description="Disordered" evidence="1">
    <location>
        <begin position="339"/>
        <end position="366"/>
    </location>
</feature>
<keyword evidence="3" id="KW-1185">Reference proteome</keyword>
<sequence>MLPIVSHCLEPPSKNPPKRQSQDPALGGKTIRLEAPDELDSDWDGPVYATLSKETKLLQPTDNGPFVAEDDGVRRPAWRATLTILRHDQRRGDLSNALQEHVDVQYWIPHWRLTFPSYDLTGELQKRPLLSLFRFVRISEFFVASPDCDVKLARHVPDGSLCGQVVAYSPASSLSLVDDIDIQLEPGSGFICYVAIRHFVSEPRQIVVVPLDDVRVNHISRAEYVLEFSHGQPIPSSPGEFAAMWAKIPALDPADGSAVMQHIATAFTAPGANSSTVLDLCSGRVAFITPRGEKTSATATNFVLDAKRMSTMAAVQEDDSHSELPLLSAEETRLTPIDEFSLPTRPSRPYPPGETPRIAAASSGPGPVASVIPPHPDSQLVRVLIDQQRASMEATQAMLRQLTDLTSAVLQPATPPLPPLLVTAPAAGDGARTNSLVSRVQDPEPPAQRHGLDALGAEAHRPGGYDRHRSRSSRQPSRRRDSRSRLPRQAPGRRFPSRSRSRSRQRRGSQRSRSRSPSRRSEPRWSRSRSRAHSSPSYRPSGASAFRPTENEARVHDVAHVGPSGKKAFNRFVL</sequence>
<evidence type="ECO:0000313" key="2">
    <source>
        <dbReference type="EMBL" id="KAL3669927.1"/>
    </source>
</evidence>
<comment type="caution">
    <text evidence="2">The sequence shown here is derived from an EMBL/GenBank/DDBJ whole genome shotgun (WGS) entry which is preliminary data.</text>
</comment>
<feature type="region of interest" description="Disordered" evidence="1">
    <location>
        <begin position="1"/>
        <end position="38"/>
    </location>
</feature>
<evidence type="ECO:0000256" key="1">
    <source>
        <dbReference type="SAM" id="MobiDB-lite"/>
    </source>
</evidence>
<feature type="compositionally biased region" description="Basic residues" evidence="1">
    <location>
        <begin position="495"/>
        <end position="518"/>
    </location>
</feature>
<evidence type="ECO:0008006" key="4">
    <source>
        <dbReference type="Google" id="ProtNLM"/>
    </source>
</evidence>
<accession>A0ABD3FU86</accession>
<proteinExistence type="predicted"/>
<evidence type="ECO:0000313" key="3">
    <source>
        <dbReference type="Proteomes" id="UP001632037"/>
    </source>
</evidence>
<dbReference type="AlphaFoldDB" id="A0ABD3FU86"/>
<dbReference type="EMBL" id="JBIMZQ010000008">
    <property type="protein sequence ID" value="KAL3669927.1"/>
    <property type="molecule type" value="Genomic_DNA"/>
</dbReference>
<dbReference type="Proteomes" id="UP001632037">
    <property type="component" value="Unassembled WGS sequence"/>
</dbReference>